<dbReference type="SUPFAM" id="SSF55383">
    <property type="entry name" value="Copper amine oxidase, domain N"/>
    <property type="match status" value="1"/>
</dbReference>
<comment type="caution">
    <text evidence="4">The sequence shown here is derived from an EMBL/GenBank/DDBJ whole genome shotgun (WGS) entry which is preliminary data.</text>
</comment>
<feature type="chain" id="PRO_5045484934" evidence="1">
    <location>
        <begin position="29"/>
        <end position="519"/>
    </location>
</feature>
<accession>A0ABT2U9S8</accession>
<evidence type="ECO:0000313" key="4">
    <source>
        <dbReference type="EMBL" id="MCU6790941.1"/>
    </source>
</evidence>
<dbReference type="Pfam" id="PF22494">
    <property type="entry name" value="choice_anch_I"/>
    <property type="match status" value="1"/>
</dbReference>
<dbReference type="Gene3D" id="3.30.457.10">
    <property type="entry name" value="Copper amine oxidase-like, N-terminal domain"/>
    <property type="match status" value="1"/>
</dbReference>
<dbReference type="InterPro" id="IPR055188">
    <property type="entry name" value="Choice_anch_I"/>
</dbReference>
<dbReference type="PANTHER" id="PTHR46928">
    <property type="entry name" value="MESENCHYME-SPECIFIC CELL SURFACE GLYCOPROTEIN"/>
    <property type="match status" value="1"/>
</dbReference>
<dbReference type="PANTHER" id="PTHR46928:SF1">
    <property type="entry name" value="MESENCHYME-SPECIFIC CELL SURFACE GLYCOPROTEIN"/>
    <property type="match status" value="1"/>
</dbReference>
<dbReference type="InterPro" id="IPR012854">
    <property type="entry name" value="Cu_amine_oxidase-like_N"/>
</dbReference>
<evidence type="ECO:0000259" key="3">
    <source>
        <dbReference type="Pfam" id="PF22494"/>
    </source>
</evidence>
<dbReference type="InterPro" id="IPR036582">
    <property type="entry name" value="Mao_N_sf"/>
</dbReference>
<keyword evidence="1" id="KW-0732">Signal</keyword>
<evidence type="ECO:0000259" key="2">
    <source>
        <dbReference type="Pfam" id="PF07833"/>
    </source>
</evidence>
<evidence type="ECO:0000256" key="1">
    <source>
        <dbReference type="SAM" id="SignalP"/>
    </source>
</evidence>
<keyword evidence="5" id="KW-1185">Reference proteome</keyword>
<sequence>MKRSSKLLTSMTAGALLITSLTAATAFAETKDVPVRKTFENMQGKLTWNEKDRSVQIVVGSVQAVLKLDSDEATLQGKLFKLNKKPYLADSLMQISPETFQSIQQVAIVEQNKTGYEVASTFKMPGGKAEIASSTPDGKRLVVTEDDLGSISILNIEDVTKVSVLKQVSFKSLSDKATVTSVAVTPDGKYALAAIRTGDDVTNANKGIVAAVDLNTYSIVKSYEVGIGPDSIVISKDGKYAVIAIEDEEIDVAKDEIDYKNAKRPGSIAIISFAGGDVAKGELTDIKIDLSNVKGAIYPHDPQPEYVAISPDSSTAAITLQENNAIAIVDLNKKAITKIFSLGVTKHKADLKTDDKVSITEELTARPEPDGIAFIADGKYLFTANEGDLGKDEFKDGVRSGGRNVMGWDLDGNVIYDSMELIDQSAALVGLYPESRSGNRGSEVENLTIAEVNGKQIMAVAAERASVILFFEVTDPKKPNYLGLLPSGTSPEGIHKVGGRNLFVSADEVAGTITFYQGK</sequence>
<evidence type="ECO:0000313" key="5">
    <source>
        <dbReference type="Proteomes" id="UP001652445"/>
    </source>
</evidence>
<dbReference type="InterPro" id="IPR011044">
    <property type="entry name" value="Quino_amine_DH_bsu"/>
</dbReference>
<dbReference type="Pfam" id="PF07833">
    <property type="entry name" value="Cu_amine_oxidN1"/>
    <property type="match status" value="1"/>
</dbReference>
<gene>
    <name evidence="4" type="ORF">OB236_02255</name>
</gene>
<organism evidence="4 5">
    <name type="scientific">Paenibacillus baimaensis</name>
    <dbReference type="NCBI Taxonomy" id="2982185"/>
    <lineage>
        <taxon>Bacteria</taxon>
        <taxon>Bacillati</taxon>
        <taxon>Bacillota</taxon>
        <taxon>Bacilli</taxon>
        <taxon>Bacillales</taxon>
        <taxon>Paenibacillaceae</taxon>
        <taxon>Paenibacillus</taxon>
    </lineage>
</organism>
<dbReference type="InterPro" id="IPR052956">
    <property type="entry name" value="Mesenchyme-surface_protein"/>
</dbReference>
<feature type="signal peptide" evidence="1">
    <location>
        <begin position="1"/>
        <end position="28"/>
    </location>
</feature>
<dbReference type="EMBL" id="JAOQIO010000007">
    <property type="protein sequence ID" value="MCU6790941.1"/>
    <property type="molecule type" value="Genomic_DNA"/>
</dbReference>
<reference evidence="4 5" key="1">
    <citation type="submission" date="2022-09" db="EMBL/GenBank/DDBJ databases">
        <authorList>
            <person name="Han X.L."/>
            <person name="Wang Q."/>
            <person name="Lu T."/>
        </authorList>
    </citation>
    <scope>NUCLEOTIDE SEQUENCE [LARGE SCALE GENOMIC DNA]</scope>
    <source>
        <strain evidence="4 5">WQ 127069</strain>
    </source>
</reference>
<dbReference type="Proteomes" id="UP001652445">
    <property type="component" value="Unassembled WGS sequence"/>
</dbReference>
<dbReference type="Gene3D" id="2.130.10.10">
    <property type="entry name" value="YVTN repeat-like/Quinoprotein amine dehydrogenase"/>
    <property type="match status" value="2"/>
</dbReference>
<feature type="domain" description="Choice-of-anchor I" evidence="3">
    <location>
        <begin position="126"/>
        <end position="414"/>
    </location>
</feature>
<protein>
    <submittedName>
        <fullName evidence="4">Stalk domain-containing protein</fullName>
    </submittedName>
</protein>
<name>A0ABT2U9S8_9BACL</name>
<dbReference type="InterPro" id="IPR015943">
    <property type="entry name" value="WD40/YVTN_repeat-like_dom_sf"/>
</dbReference>
<feature type="domain" description="Copper amine oxidase-like N-terminal" evidence="2">
    <location>
        <begin position="33"/>
        <end position="96"/>
    </location>
</feature>
<proteinExistence type="predicted"/>
<dbReference type="RefSeq" id="WP_262682494.1">
    <property type="nucleotide sequence ID" value="NZ_JAOQIO010000007.1"/>
</dbReference>
<dbReference type="SUPFAM" id="SSF50969">
    <property type="entry name" value="YVTN repeat-like/Quinoprotein amine dehydrogenase"/>
    <property type="match status" value="1"/>
</dbReference>